<evidence type="ECO:0000313" key="3">
    <source>
        <dbReference type="Proteomes" id="UP000633619"/>
    </source>
</evidence>
<dbReference type="AlphaFoldDB" id="A0A8I1AB14"/>
<dbReference type="InterPro" id="IPR052739">
    <property type="entry name" value="FAAH2"/>
</dbReference>
<sequence length="470" mass="53131">MKEILTMDATTLSRELKKGTWDVEEVLRTYYHHIQKINPHLNAVVETRWDDALKEAREIKDQGLKGRLAGVPVSLKESFFVEGTVTSGGLPHHASAPRPCDAEVVRRLKKEGAIILAKTNTPSLCFCQETDNLLYGRTNNPWNLSRTSGGSSGGEGALIAAGGAAVGIGADIGGSIRFPAHFNGVIGFKSGMNQVPDEGLFPKLAHPLQQNMLGIGALSKSVADAQLIHEIIAGKPSPVQNLSEYTLSVPDLWFFTPVNTSTRQLYNQIHSFLKQDFPIDRTLPPHFSDSTQTWFWIMTFDGARSFLQQTEFDHIGQVFWDWLKSKTGLNPRYHHYLTWALLAAEFLKPSPREWKDLLIRWKKTKMEVYDFLKQRILVLPVYHSPALKHGELYRQLFSIRKTIFKYLQFITYANTYGLCSLTIPIGESEEHLPVAFQLVTIPGQEDALFRLGTELETRFRGYRRATHYDS</sequence>
<dbReference type="Proteomes" id="UP000633619">
    <property type="component" value="Unassembled WGS sequence"/>
</dbReference>
<dbReference type="EMBL" id="JAECVW010000001">
    <property type="protein sequence ID" value="MBH8593890.1"/>
    <property type="molecule type" value="Genomic_DNA"/>
</dbReference>
<dbReference type="RefSeq" id="WP_181731050.1">
    <property type="nucleotide sequence ID" value="NZ_JACEIR010000001.1"/>
</dbReference>
<dbReference type="PANTHER" id="PTHR43372">
    <property type="entry name" value="FATTY-ACID AMIDE HYDROLASE"/>
    <property type="match status" value="1"/>
</dbReference>
<dbReference type="Pfam" id="PF01425">
    <property type="entry name" value="Amidase"/>
    <property type="match status" value="1"/>
</dbReference>
<comment type="caution">
    <text evidence="2">The sequence shown here is derived from an EMBL/GenBank/DDBJ whole genome shotgun (WGS) entry which is preliminary data.</text>
</comment>
<dbReference type="InterPro" id="IPR023631">
    <property type="entry name" value="Amidase_dom"/>
</dbReference>
<accession>A0A8I1AB14</accession>
<dbReference type="SUPFAM" id="SSF75304">
    <property type="entry name" value="Amidase signature (AS) enzymes"/>
    <property type="match status" value="1"/>
</dbReference>
<reference evidence="2 3" key="1">
    <citation type="submission" date="2020-12" db="EMBL/GenBank/DDBJ databases">
        <title>WGS of Thermoactinomyces spp.</title>
        <authorList>
            <person name="Cheng K."/>
        </authorList>
    </citation>
    <scope>NUCLEOTIDE SEQUENCE [LARGE SCALE GENOMIC DNA]</scope>
    <source>
        <strain evidence="3">CICC 10671\DSM 43846</strain>
    </source>
</reference>
<dbReference type="GO" id="GO:0012505">
    <property type="term" value="C:endomembrane system"/>
    <property type="evidence" value="ECO:0007669"/>
    <property type="project" value="TreeGrafter"/>
</dbReference>
<gene>
    <name evidence="2" type="ORF">I8U20_00935</name>
</gene>
<keyword evidence="3" id="KW-1185">Reference proteome</keyword>
<evidence type="ECO:0000259" key="1">
    <source>
        <dbReference type="Pfam" id="PF01425"/>
    </source>
</evidence>
<protein>
    <submittedName>
        <fullName evidence="2">Amidase</fullName>
    </submittedName>
</protein>
<dbReference type="InterPro" id="IPR036928">
    <property type="entry name" value="AS_sf"/>
</dbReference>
<organism evidence="2 3">
    <name type="scientific">Thermoactinomyces intermedius</name>
    <dbReference type="NCBI Taxonomy" id="2024"/>
    <lineage>
        <taxon>Bacteria</taxon>
        <taxon>Bacillati</taxon>
        <taxon>Bacillota</taxon>
        <taxon>Bacilli</taxon>
        <taxon>Bacillales</taxon>
        <taxon>Thermoactinomycetaceae</taxon>
        <taxon>Thermoactinomyces</taxon>
    </lineage>
</organism>
<name>A0A8I1AB14_THEIN</name>
<dbReference type="InterPro" id="IPR020556">
    <property type="entry name" value="Amidase_CS"/>
</dbReference>
<dbReference type="Gene3D" id="3.90.1300.10">
    <property type="entry name" value="Amidase signature (AS) domain"/>
    <property type="match status" value="1"/>
</dbReference>
<proteinExistence type="predicted"/>
<dbReference type="PROSITE" id="PS00571">
    <property type="entry name" value="AMIDASES"/>
    <property type="match status" value="1"/>
</dbReference>
<evidence type="ECO:0000313" key="2">
    <source>
        <dbReference type="EMBL" id="MBH8593890.1"/>
    </source>
</evidence>
<feature type="domain" description="Amidase" evidence="1">
    <location>
        <begin position="25"/>
        <end position="448"/>
    </location>
</feature>
<dbReference type="PANTHER" id="PTHR43372:SF4">
    <property type="entry name" value="FATTY-ACID AMIDE HYDROLASE 2"/>
    <property type="match status" value="1"/>
</dbReference>